<dbReference type="EMBL" id="JAIFOC010000083">
    <property type="protein sequence ID" value="MBX4223130.1"/>
    <property type="molecule type" value="Genomic_DNA"/>
</dbReference>
<dbReference type="EMBL" id="CACRTQ010000021">
    <property type="protein sequence ID" value="VYU02044.1"/>
    <property type="molecule type" value="Genomic_DNA"/>
</dbReference>
<dbReference type="InterPro" id="IPR007499">
    <property type="entry name" value="ERF_bacteria_virus"/>
</dbReference>
<protein>
    <submittedName>
        <fullName evidence="1">ERF family protein</fullName>
    </submittedName>
    <submittedName>
        <fullName evidence="2">ERF superfamily protein</fullName>
    </submittedName>
</protein>
<dbReference type="AlphaFoldDB" id="A0A6N3BFV2"/>
<reference evidence="1" key="2">
    <citation type="journal article" date="2022" name="J. Anim. Sci.">
        <title>Whole genome sequence analyses-based assessment of virulence potential and antimicrobial susceptibilities and resistance of Enterococcus faecium strains isolated from commercial swine and cattle probiotic products.</title>
        <authorList>
            <person name="Shridhar P.B."/>
            <person name="Amachawadi R.G."/>
            <person name="Tokach M."/>
            <person name="Patel I."/>
            <person name="Gangiredla J."/>
            <person name="Mammel M."/>
            <person name="Nagaraja T.G."/>
        </authorList>
    </citation>
    <scope>NUCLEOTIDE SEQUENCE</scope>
    <source>
        <strain evidence="1">EF215</strain>
    </source>
</reference>
<reference evidence="2" key="1">
    <citation type="submission" date="2019-11" db="EMBL/GenBank/DDBJ databases">
        <authorList>
            <person name="Feng L."/>
        </authorList>
    </citation>
    <scope>NUCLEOTIDE SEQUENCE</scope>
    <source>
        <strain evidence="2">EFaeciumLFYP64</strain>
    </source>
</reference>
<proteinExistence type="predicted"/>
<sequence length="197" mass="21853">MKTSETTEEIFAALAIFRKQLKQPLKDAKNPFFKSKYVPLENIVEVIDEAIADTGLSYAQEATSSGNSVQVATYIFHQSGEFIQFEPLALPATKADAQGFGSAVTYAKRYALAAVFGVTSDEDDDGNKAADTAPKIISKKEQTILTALIDDFAQSMNLDFAKTWRTIQKRTNIFDDLNRLTQEQSAAIKHFINDNKK</sequence>
<dbReference type="Proteomes" id="UP001139644">
    <property type="component" value="Unassembled WGS sequence"/>
</dbReference>
<evidence type="ECO:0000313" key="2">
    <source>
        <dbReference type="EMBL" id="VYU02044.1"/>
    </source>
</evidence>
<name>A0A6N3BFV2_ENTFC</name>
<gene>
    <name evidence="2" type="ORF">EFLFYP64_01090</name>
    <name evidence="1" type="ORF">KYX88_09925</name>
</gene>
<accession>A0A6N3BFV2</accession>
<evidence type="ECO:0000313" key="1">
    <source>
        <dbReference type="EMBL" id="MBX4223130.1"/>
    </source>
</evidence>
<organism evidence="2">
    <name type="scientific">Enterococcus faecium</name>
    <name type="common">Streptococcus faecium</name>
    <dbReference type="NCBI Taxonomy" id="1352"/>
    <lineage>
        <taxon>Bacteria</taxon>
        <taxon>Bacillati</taxon>
        <taxon>Bacillota</taxon>
        <taxon>Bacilli</taxon>
        <taxon>Lactobacillales</taxon>
        <taxon>Enterococcaceae</taxon>
        <taxon>Enterococcus</taxon>
    </lineage>
</organism>
<dbReference type="Pfam" id="PF04404">
    <property type="entry name" value="ERF"/>
    <property type="match status" value="1"/>
</dbReference>
<dbReference type="RefSeq" id="WP_002372705.1">
    <property type="nucleotide sequence ID" value="NZ_CACRTQ010000021.1"/>
</dbReference>